<protein>
    <recommendedName>
        <fullName evidence="3">DUF3037 domain-containing protein</fullName>
    </recommendedName>
</protein>
<keyword evidence="2" id="KW-1185">Reference proteome</keyword>
<accession>Q2KCW4</accession>
<evidence type="ECO:0008006" key="3">
    <source>
        <dbReference type="Google" id="ProtNLM"/>
    </source>
</evidence>
<dbReference type="InterPro" id="IPR021398">
    <property type="entry name" value="DUF3037"/>
</dbReference>
<dbReference type="RefSeq" id="WP_011423878.1">
    <property type="nucleotide sequence ID" value="NC_007761.1"/>
</dbReference>
<dbReference type="Pfam" id="PF11236">
    <property type="entry name" value="DUF3037"/>
    <property type="match status" value="1"/>
</dbReference>
<dbReference type="Proteomes" id="UP000001936">
    <property type="component" value="Chromosome"/>
</dbReference>
<evidence type="ECO:0000313" key="2">
    <source>
        <dbReference type="Proteomes" id="UP000001936"/>
    </source>
</evidence>
<reference evidence="1 2" key="1">
    <citation type="journal article" date="2006" name="Proc. Natl. Acad. Sci. U.S.A.">
        <title>The partitioned Rhizobium etli genome: genetic and metabolic redundancy in seven interacting replicons.</title>
        <authorList>
            <person name="Gonzalez V."/>
            <person name="Santamaria R.I."/>
            <person name="Bustos P."/>
            <person name="Hernandez-Gonzalez I."/>
            <person name="Medrano-Soto A."/>
            <person name="Moreno-Hagelsieb G."/>
            <person name="Janga S.C."/>
            <person name="Ramirez M.A."/>
            <person name="Jimenez-Jacinto V."/>
            <person name="Collado-Vides J."/>
            <person name="Davila G."/>
        </authorList>
    </citation>
    <scope>NUCLEOTIDE SEQUENCE [LARGE SCALE GENOMIC DNA]</scope>
    <source>
        <strain evidence="2">ATCC 51251 / DSM 11541 / JCM 21823 / NBRC 15573 / CFN 42</strain>
    </source>
</reference>
<proteinExistence type="predicted"/>
<dbReference type="AlphaFoldDB" id="Q2KCW4"/>
<dbReference type="OrthoDB" id="8376207at2"/>
<name>Q2KCW4_RHIEC</name>
<dbReference type="EMBL" id="CP000133">
    <property type="protein sequence ID" value="ABC89322.1"/>
    <property type="molecule type" value="Genomic_DNA"/>
</dbReference>
<gene>
    <name evidence="1" type="ordered locus">RHE_CH00502</name>
</gene>
<dbReference type="KEGG" id="ret:RHE_CH00502"/>
<organism evidence="1 2">
    <name type="scientific">Rhizobium etli (strain ATCC 51251 / DSM 11541 / JCM 21823 / NBRC 15573 / CFN 42)</name>
    <dbReference type="NCBI Taxonomy" id="347834"/>
    <lineage>
        <taxon>Bacteria</taxon>
        <taxon>Pseudomonadati</taxon>
        <taxon>Pseudomonadota</taxon>
        <taxon>Alphaproteobacteria</taxon>
        <taxon>Hyphomicrobiales</taxon>
        <taxon>Rhizobiaceae</taxon>
        <taxon>Rhizobium/Agrobacterium group</taxon>
        <taxon>Rhizobium</taxon>
    </lineage>
</organism>
<sequence length="259" mass="29371">MEAMKLFYSIVQFSPFPERFEYVNLGIVVFENRQGKVVVKLADDFARVKKFFGDFNATFLKSAVHDFSQRVVHHFSRPAIAATSINDFNSKRADLFRLTPMNAVAGVRADDVAEKLFIELVAWHGQAKKMERINTLLTRAFRNAGVLALLDKRPEPVHIEQYGVNVQADYGYQNGVYNLIDAARFDNPQRGLAEAGKRVLEGKALSEMLGKRLIVVGEFGGQPDRFVENLRSDFESVGAKLFRLEEVDKLSEEIRRTAH</sequence>
<evidence type="ECO:0000313" key="1">
    <source>
        <dbReference type="EMBL" id="ABC89322.1"/>
    </source>
</evidence>
<dbReference type="HOGENOM" id="CLU_1029878_0_0_5"/>